<dbReference type="AlphaFoldDB" id="A0A094WHU5"/>
<dbReference type="EMBL" id="ALPT02000063">
    <property type="protein sequence ID" value="KGA96381.1"/>
    <property type="molecule type" value="Genomic_DNA"/>
</dbReference>
<name>A0A094WHU5_ALKAL</name>
<reference evidence="2 4" key="2">
    <citation type="submission" date="2014-01" db="EMBL/GenBank/DDBJ databases">
        <title>Draft genome sequencing of Bacillus alcalophilus CGMCC 1.3604.</title>
        <authorList>
            <person name="Yang J."/>
            <person name="Diao L."/>
            <person name="Yang S."/>
        </authorList>
    </citation>
    <scope>NUCLEOTIDE SEQUENCE [LARGE SCALE GENOMIC DNA]</scope>
    <source>
        <strain evidence="2 4">CGMCC 1.3604</strain>
    </source>
</reference>
<gene>
    <name evidence="2" type="ORF">AJ85_14050</name>
    <name evidence="1" type="ORF">BALCAV_0216415</name>
</gene>
<accession>A0A094WHU5</accession>
<dbReference type="Proteomes" id="UP000297014">
    <property type="component" value="Unassembled WGS sequence"/>
</dbReference>
<dbReference type="Proteomes" id="UP000002754">
    <property type="component" value="Unassembled WGS sequence"/>
</dbReference>
<evidence type="ECO:0000313" key="3">
    <source>
        <dbReference type="Proteomes" id="UP000002754"/>
    </source>
</evidence>
<evidence type="ECO:0000313" key="4">
    <source>
        <dbReference type="Proteomes" id="UP000297014"/>
    </source>
</evidence>
<proteinExistence type="predicted"/>
<sequence length="111" mass="12379">MCKNHYGSGSKWDNEPIRVEFDPFTRQYHPKGNSNVLGANMSKVLGVQGGKRPNLDCTELSFKYKEKESSGAFRALNIDYVECTPVADESDNDNDNGNNGWICCKRVSPSV</sequence>
<protein>
    <submittedName>
        <fullName evidence="1">Uncharacterized protein</fullName>
    </submittedName>
</protein>
<comment type="caution">
    <text evidence="1">The sequence shown here is derived from an EMBL/GenBank/DDBJ whole genome shotgun (WGS) entry which is preliminary data.</text>
</comment>
<evidence type="ECO:0000313" key="1">
    <source>
        <dbReference type="EMBL" id="KGA96381.1"/>
    </source>
</evidence>
<dbReference type="RefSeq" id="WP_004427994.1">
    <property type="nucleotide sequence ID" value="NZ_ALPT02000063.1"/>
</dbReference>
<evidence type="ECO:0000313" key="2">
    <source>
        <dbReference type="EMBL" id="THG90013.1"/>
    </source>
</evidence>
<dbReference type="EMBL" id="JALP01000185">
    <property type="protein sequence ID" value="THG90013.1"/>
    <property type="molecule type" value="Genomic_DNA"/>
</dbReference>
<reference evidence="1 3" key="1">
    <citation type="journal article" date="2014" name="Genome Announc.">
        <title>Draft Genome Sequence of Bacillus alcalophilus AV1934, a Classic Alkaliphile Isolated from Human Feces in 1934.</title>
        <authorList>
            <person name="Attie O."/>
            <person name="Jayaprakash A."/>
            <person name="Shah H."/>
            <person name="Paulsen I.T."/>
            <person name="Morino M."/>
            <person name="Takahashi Y."/>
            <person name="Narumi I."/>
            <person name="Sachidanandam R."/>
            <person name="Satoh K."/>
            <person name="Ito M."/>
            <person name="Krulwich T.A."/>
        </authorList>
    </citation>
    <scope>NUCLEOTIDE SEQUENCE [LARGE SCALE GENOMIC DNA]</scope>
    <source>
        <strain evidence="1 3">AV1934</strain>
    </source>
</reference>
<organism evidence="1 3">
    <name type="scientific">Alkalihalobacillus alcalophilus ATCC 27647 = CGMCC 1.3604</name>
    <dbReference type="NCBI Taxonomy" id="1218173"/>
    <lineage>
        <taxon>Bacteria</taxon>
        <taxon>Bacillati</taxon>
        <taxon>Bacillota</taxon>
        <taxon>Bacilli</taxon>
        <taxon>Bacillales</taxon>
        <taxon>Bacillaceae</taxon>
        <taxon>Alkalihalobacillus</taxon>
    </lineage>
</organism>
<keyword evidence="3" id="KW-1185">Reference proteome</keyword>